<dbReference type="InterPro" id="IPR028098">
    <property type="entry name" value="Glyco_trans_4-like_N"/>
</dbReference>
<dbReference type="AlphaFoldDB" id="I3XYX9"/>
<dbReference type="RefSeq" id="WP_014770029.1">
    <property type="nucleotide sequence ID" value="NC_018002.1"/>
</dbReference>
<dbReference type="Pfam" id="PF13439">
    <property type="entry name" value="Glyco_transf_4"/>
    <property type="match status" value="1"/>
</dbReference>
<name>I3XYX9_SULBS</name>
<evidence type="ECO:0000313" key="4">
    <source>
        <dbReference type="Proteomes" id="UP000006176"/>
    </source>
</evidence>
<evidence type="ECO:0000259" key="1">
    <source>
        <dbReference type="Pfam" id="PF00534"/>
    </source>
</evidence>
<sequence length="377" mass="42860">MRDRLKVAFFISSLEAGGAERVVSLLIPELLLHYDVTLILFNNTINYPLPPDVRIIILDQRAKFLGRFLALPFLAWHYKKRCQSLGIEISLSFLNRPNYCAVLAQCMGLHVKMIISERAMPLLQHQYGLKGFVNRLLMRWLYPKAECIIVNSKRNAWVLHNAFGLKNVKTIVNPTTLQADSVQKQKIPFTFITIGRLDEGKNHCSLLEAMVHVNAQLWIIGEGVLRSKLEYQIEKLNLKHKVKLLGYQANPAQWLLQANAFVFSSLYEGFPNVLLEALSCGLPVISTDCLSGPREILAPQTDYMYQMTKDIEVAEFGILVPINDAQAMQKAMQCLIDDEVLYAHYCSQAFKRAQDFAIESIAKQWCNILEGKMPCAE</sequence>
<dbReference type="Gene3D" id="3.40.50.2000">
    <property type="entry name" value="Glycogen Phosphorylase B"/>
    <property type="match status" value="2"/>
</dbReference>
<dbReference type="PANTHER" id="PTHR12526:SF630">
    <property type="entry name" value="GLYCOSYLTRANSFERASE"/>
    <property type="match status" value="1"/>
</dbReference>
<dbReference type="GO" id="GO:0016757">
    <property type="term" value="F:glycosyltransferase activity"/>
    <property type="evidence" value="ECO:0007669"/>
    <property type="project" value="InterPro"/>
</dbReference>
<keyword evidence="4" id="KW-1185">Reference proteome</keyword>
<dbReference type="EMBL" id="CP003333">
    <property type="protein sequence ID" value="AFL69153.1"/>
    <property type="molecule type" value="Genomic_DNA"/>
</dbReference>
<feature type="domain" description="Glycosyl transferase family 1" evidence="1">
    <location>
        <begin position="182"/>
        <end position="348"/>
    </location>
</feature>
<dbReference type="STRING" id="760154.Sulba_1873"/>
<accession>I3XYX9</accession>
<dbReference type="KEGG" id="sba:Sulba_1873"/>
<dbReference type="eggNOG" id="COG0438">
    <property type="taxonomic scope" value="Bacteria"/>
</dbReference>
<evidence type="ECO:0000313" key="3">
    <source>
        <dbReference type="EMBL" id="AFL69153.1"/>
    </source>
</evidence>
<dbReference type="OrthoDB" id="1522162at2"/>
<keyword evidence="3" id="KW-0808">Transferase</keyword>
<dbReference type="Proteomes" id="UP000006176">
    <property type="component" value="Chromosome"/>
</dbReference>
<dbReference type="Pfam" id="PF00534">
    <property type="entry name" value="Glycos_transf_1"/>
    <property type="match status" value="1"/>
</dbReference>
<dbReference type="InterPro" id="IPR001296">
    <property type="entry name" value="Glyco_trans_1"/>
</dbReference>
<dbReference type="PATRIC" id="fig|760154.4.peg.1870"/>
<gene>
    <name evidence="3" type="ordered locus">Sulba_1873</name>
</gene>
<reference evidence="3 4" key="1">
    <citation type="submission" date="2012-06" db="EMBL/GenBank/DDBJ databases">
        <title>Complete sequence of Sulfurospirillum barnesii SES-3.</title>
        <authorList>
            <consortium name="US DOE Joint Genome Institute"/>
            <person name="Lucas S."/>
            <person name="Han J."/>
            <person name="Lapidus A."/>
            <person name="Cheng J.-F."/>
            <person name="Goodwin L."/>
            <person name="Pitluck S."/>
            <person name="Peters L."/>
            <person name="Ovchinnikova G."/>
            <person name="Lu M."/>
            <person name="Detter J.C."/>
            <person name="Han C."/>
            <person name="Tapia R."/>
            <person name="Land M."/>
            <person name="Hauser L."/>
            <person name="Kyrpides N."/>
            <person name="Ivanova N."/>
            <person name="Pagani I."/>
            <person name="Stolz J."/>
            <person name="Arkin A."/>
            <person name="Dehal P."/>
            <person name="Oremland R."/>
            <person name="Saltikov C."/>
            <person name="Basu P."/>
            <person name="Hollibaugh J."/>
            <person name="Newman D."/>
            <person name="Stolyar S."/>
            <person name="Hazen T."/>
            <person name="Woyke T."/>
        </authorList>
    </citation>
    <scope>NUCLEOTIDE SEQUENCE [LARGE SCALE GENOMIC DNA]</scope>
    <source>
        <strain evidence="4">ATCC 700032 / DSM 10660 / SES-3</strain>
    </source>
</reference>
<dbReference type="PANTHER" id="PTHR12526">
    <property type="entry name" value="GLYCOSYLTRANSFERASE"/>
    <property type="match status" value="1"/>
</dbReference>
<proteinExistence type="predicted"/>
<dbReference type="HOGENOM" id="CLU_009583_0_0_7"/>
<protein>
    <submittedName>
        <fullName evidence="3">Glycosyltransferase</fullName>
    </submittedName>
</protein>
<feature type="domain" description="Glycosyltransferase subfamily 4-like N-terminal" evidence="2">
    <location>
        <begin position="17"/>
        <end position="173"/>
    </location>
</feature>
<dbReference type="SUPFAM" id="SSF53756">
    <property type="entry name" value="UDP-Glycosyltransferase/glycogen phosphorylase"/>
    <property type="match status" value="1"/>
</dbReference>
<organism evidence="3 4">
    <name type="scientific">Sulfurospirillum barnesii (strain ATCC 700032 / DSM 10660 / SES-3)</name>
    <dbReference type="NCBI Taxonomy" id="760154"/>
    <lineage>
        <taxon>Bacteria</taxon>
        <taxon>Pseudomonadati</taxon>
        <taxon>Campylobacterota</taxon>
        <taxon>Epsilonproteobacteria</taxon>
        <taxon>Campylobacterales</taxon>
        <taxon>Sulfurospirillaceae</taxon>
        <taxon>Sulfurospirillum</taxon>
    </lineage>
</organism>
<evidence type="ECO:0000259" key="2">
    <source>
        <dbReference type="Pfam" id="PF13439"/>
    </source>
</evidence>